<evidence type="ECO:0000259" key="3">
    <source>
        <dbReference type="PROSITE" id="PS51201"/>
    </source>
</evidence>
<keyword evidence="2" id="KW-1133">Transmembrane helix</keyword>
<dbReference type="Pfam" id="PF02254">
    <property type="entry name" value="TrkA_N"/>
    <property type="match status" value="1"/>
</dbReference>
<keyword evidence="4" id="KW-0406">Ion transport</keyword>
<keyword evidence="5" id="KW-1185">Reference proteome</keyword>
<comment type="subcellular location">
    <subcellularLocation>
        <location evidence="1">Cell membrane</location>
        <topology evidence="1">Multi-pass membrane protein</topology>
    </subcellularLocation>
</comment>
<dbReference type="InterPro" id="IPR003148">
    <property type="entry name" value="RCK_N"/>
</dbReference>
<dbReference type="Gene3D" id="1.10.287.70">
    <property type="match status" value="1"/>
</dbReference>
<dbReference type="SUPFAM" id="SSF81324">
    <property type="entry name" value="Voltage-gated potassium channels"/>
    <property type="match status" value="1"/>
</dbReference>
<dbReference type="InterPro" id="IPR050721">
    <property type="entry name" value="Trk_Ktr_HKT_K-transport"/>
</dbReference>
<dbReference type="PRINTS" id="PR00169">
    <property type="entry name" value="KCHANNEL"/>
</dbReference>
<dbReference type="Pfam" id="PF07885">
    <property type="entry name" value="Ion_trans_2"/>
    <property type="match status" value="1"/>
</dbReference>
<evidence type="ECO:0000313" key="4">
    <source>
        <dbReference type="EMBL" id="MCH1624291.1"/>
    </source>
</evidence>
<dbReference type="InterPro" id="IPR036291">
    <property type="entry name" value="NAD(P)-bd_dom_sf"/>
</dbReference>
<feature type="transmembrane region" description="Helical" evidence="2">
    <location>
        <begin position="74"/>
        <end position="95"/>
    </location>
</feature>
<dbReference type="RefSeq" id="WP_240252563.1">
    <property type="nucleotide sequence ID" value="NZ_JAKTTI010000002.1"/>
</dbReference>
<evidence type="ECO:0000256" key="1">
    <source>
        <dbReference type="ARBA" id="ARBA00004651"/>
    </source>
</evidence>
<proteinExistence type="predicted"/>
<evidence type="ECO:0000313" key="5">
    <source>
        <dbReference type="Proteomes" id="UP001431131"/>
    </source>
</evidence>
<dbReference type="PANTHER" id="PTHR43833">
    <property type="entry name" value="POTASSIUM CHANNEL PROTEIN 2-RELATED-RELATED"/>
    <property type="match status" value="1"/>
</dbReference>
<gene>
    <name evidence="4" type="ORF">MJG50_03040</name>
</gene>
<keyword evidence="4" id="KW-0407">Ion channel</keyword>
<dbReference type="PANTHER" id="PTHR43833:SF9">
    <property type="entry name" value="POTASSIUM CHANNEL PROTEIN YUGO-RELATED"/>
    <property type="match status" value="1"/>
</dbReference>
<comment type="caution">
    <text evidence="4">The sequence shown here is derived from an EMBL/GenBank/DDBJ whole genome shotgun (WGS) entry which is preliminary data.</text>
</comment>
<feature type="transmembrane region" description="Helical" evidence="2">
    <location>
        <begin position="18"/>
        <end position="37"/>
    </location>
</feature>
<dbReference type="GO" id="GO:0006813">
    <property type="term" value="P:potassium ion transport"/>
    <property type="evidence" value="ECO:0007669"/>
    <property type="project" value="InterPro"/>
</dbReference>
<keyword evidence="2" id="KW-0472">Membrane</keyword>
<keyword evidence="4" id="KW-0813">Transport</keyword>
<dbReference type="PROSITE" id="PS51201">
    <property type="entry name" value="RCK_N"/>
    <property type="match status" value="1"/>
</dbReference>
<dbReference type="SUPFAM" id="SSF51735">
    <property type="entry name" value="NAD(P)-binding Rossmann-fold domains"/>
    <property type="match status" value="1"/>
</dbReference>
<name>A0AAW5E2S9_9BACI</name>
<keyword evidence="2" id="KW-0812">Transmembrane</keyword>
<organism evidence="4 5">
    <name type="scientific">Fredinandcohnia quinoae</name>
    <dbReference type="NCBI Taxonomy" id="2918902"/>
    <lineage>
        <taxon>Bacteria</taxon>
        <taxon>Bacillati</taxon>
        <taxon>Bacillota</taxon>
        <taxon>Bacilli</taxon>
        <taxon>Bacillales</taxon>
        <taxon>Bacillaceae</taxon>
        <taxon>Fredinandcohnia</taxon>
    </lineage>
</organism>
<protein>
    <submittedName>
        <fullName evidence="4">Potassium channel family protein</fullName>
    </submittedName>
</protein>
<sequence length="266" mass="30458">MLFFKKIYFKAIQMKNRIVFLVTFAFIFFSGFIMYLLEPETFPSIFEGIWWTMTTMTTVGYGDVSPATVIGKTFAILFVYLFGIGLFGLIIGKIIDSFTNHKQMKEAGKLDYKGENHFVIVGWTRKSKLSIKEMLENRNGQEVVLIDSLESSPIEHERFHYIQGSATDFAILDKANISKASSILIFAPDSIEEPDLADGRTLLIATSIERYDVRTKEDIYTIVEILNEEHEENFAHVNVDEFISSQQSISRLMTKAAYNHTKNILK</sequence>
<dbReference type="Proteomes" id="UP001431131">
    <property type="component" value="Unassembled WGS sequence"/>
</dbReference>
<dbReference type="EMBL" id="JAKTTI010000002">
    <property type="protein sequence ID" value="MCH1624291.1"/>
    <property type="molecule type" value="Genomic_DNA"/>
</dbReference>
<feature type="domain" description="RCK N-terminal" evidence="3">
    <location>
        <begin position="115"/>
        <end position="244"/>
    </location>
</feature>
<dbReference type="InterPro" id="IPR013099">
    <property type="entry name" value="K_chnl_dom"/>
</dbReference>
<evidence type="ECO:0000256" key="2">
    <source>
        <dbReference type="SAM" id="Phobius"/>
    </source>
</evidence>
<dbReference type="GO" id="GO:0005886">
    <property type="term" value="C:plasma membrane"/>
    <property type="evidence" value="ECO:0007669"/>
    <property type="project" value="UniProtKB-SubCell"/>
</dbReference>
<accession>A0AAW5E2S9</accession>
<dbReference type="AlphaFoldDB" id="A0AAW5E2S9"/>
<reference evidence="4" key="1">
    <citation type="submission" date="2022-02" db="EMBL/GenBank/DDBJ databases">
        <title>Fredinandcohnia quinoae sp. nov. isolated from Chenopodium quinoa seeds.</title>
        <authorList>
            <person name="Saati-Santamaria Z."/>
            <person name="Flores-Felix J.D."/>
            <person name="Igual J.M."/>
            <person name="Velazquez E."/>
            <person name="Garcia-Fraile P."/>
            <person name="Martinez-Molina E."/>
        </authorList>
    </citation>
    <scope>NUCLEOTIDE SEQUENCE</scope>
    <source>
        <strain evidence="4">SECRCQ15</strain>
    </source>
</reference>
<dbReference type="Gene3D" id="3.40.50.720">
    <property type="entry name" value="NAD(P)-binding Rossmann-like Domain"/>
    <property type="match status" value="1"/>
</dbReference>
<dbReference type="GO" id="GO:0034220">
    <property type="term" value="P:monoatomic ion transmembrane transport"/>
    <property type="evidence" value="ECO:0007669"/>
    <property type="project" value="UniProtKB-KW"/>
</dbReference>